<evidence type="ECO:0000256" key="1">
    <source>
        <dbReference type="SAM" id="MobiDB-lite"/>
    </source>
</evidence>
<feature type="compositionally biased region" description="Low complexity" evidence="1">
    <location>
        <begin position="24"/>
        <end position="35"/>
    </location>
</feature>
<evidence type="ECO:0000313" key="2">
    <source>
        <dbReference type="EMBL" id="KAJ7229119.1"/>
    </source>
</evidence>
<organism evidence="2 3">
    <name type="scientific">Mycena pura</name>
    <dbReference type="NCBI Taxonomy" id="153505"/>
    <lineage>
        <taxon>Eukaryota</taxon>
        <taxon>Fungi</taxon>
        <taxon>Dikarya</taxon>
        <taxon>Basidiomycota</taxon>
        <taxon>Agaricomycotina</taxon>
        <taxon>Agaricomycetes</taxon>
        <taxon>Agaricomycetidae</taxon>
        <taxon>Agaricales</taxon>
        <taxon>Marasmiineae</taxon>
        <taxon>Mycenaceae</taxon>
        <taxon>Mycena</taxon>
    </lineage>
</organism>
<name>A0AAD6YUM4_9AGAR</name>
<evidence type="ECO:0000313" key="3">
    <source>
        <dbReference type="Proteomes" id="UP001219525"/>
    </source>
</evidence>
<sequence>MFTAPVQFNEKGGKAKLDSEGELTPTPTRPSTPQRRFPAVKSIFATFVARGIRQAHPKPERIAVVQTPATLTETMNHGLLATNVASDQPLFSSAASYESSELDDTPPLTPESLIVDIAQLPALVSEDQELDYIYNYRATRLDDDILGHEDECGFLSAEDGEGYTRPLSLEIKEGKKPARPINYDALLADLPSDADGADALSLDLGEDFRPGDDKDEWYGLEYTLQLSTRERHASETHAFSAGEHSKSRESWAAIHQGMVHPFFEEEEFHCWKNWHNYLDRQDEKRRHRRGRAFRAQAKELALMHADEVHIRDLMAWQMEMYGEVGKKLLEQLRLLTVLRPLSSNFQDPYYPPKKHDVAWHLKRSRSIATLRELRAPPESVSKSHAQQ</sequence>
<keyword evidence="3" id="KW-1185">Reference proteome</keyword>
<feature type="region of interest" description="Disordered" evidence="1">
    <location>
        <begin position="1"/>
        <end position="35"/>
    </location>
</feature>
<protein>
    <submittedName>
        <fullName evidence="2">Uncharacterized protein</fullName>
    </submittedName>
</protein>
<dbReference type="EMBL" id="JARJCW010000002">
    <property type="protein sequence ID" value="KAJ7229119.1"/>
    <property type="molecule type" value="Genomic_DNA"/>
</dbReference>
<reference evidence="2" key="1">
    <citation type="submission" date="2023-03" db="EMBL/GenBank/DDBJ databases">
        <title>Massive genome expansion in bonnet fungi (Mycena s.s.) driven by repeated elements and novel gene families across ecological guilds.</title>
        <authorList>
            <consortium name="Lawrence Berkeley National Laboratory"/>
            <person name="Harder C.B."/>
            <person name="Miyauchi S."/>
            <person name="Viragh M."/>
            <person name="Kuo A."/>
            <person name="Thoen E."/>
            <person name="Andreopoulos B."/>
            <person name="Lu D."/>
            <person name="Skrede I."/>
            <person name="Drula E."/>
            <person name="Henrissat B."/>
            <person name="Morin E."/>
            <person name="Kohler A."/>
            <person name="Barry K."/>
            <person name="LaButti K."/>
            <person name="Morin E."/>
            <person name="Salamov A."/>
            <person name="Lipzen A."/>
            <person name="Mereny Z."/>
            <person name="Hegedus B."/>
            <person name="Baldrian P."/>
            <person name="Stursova M."/>
            <person name="Weitz H."/>
            <person name="Taylor A."/>
            <person name="Grigoriev I.V."/>
            <person name="Nagy L.G."/>
            <person name="Martin F."/>
            <person name="Kauserud H."/>
        </authorList>
    </citation>
    <scope>NUCLEOTIDE SEQUENCE</scope>
    <source>
        <strain evidence="2">9144</strain>
    </source>
</reference>
<proteinExistence type="predicted"/>
<dbReference type="Proteomes" id="UP001219525">
    <property type="component" value="Unassembled WGS sequence"/>
</dbReference>
<gene>
    <name evidence="2" type="ORF">GGX14DRAFT_539045</name>
</gene>
<comment type="caution">
    <text evidence="2">The sequence shown here is derived from an EMBL/GenBank/DDBJ whole genome shotgun (WGS) entry which is preliminary data.</text>
</comment>
<accession>A0AAD6YUM4</accession>
<dbReference type="AlphaFoldDB" id="A0AAD6YUM4"/>